<dbReference type="HOGENOM" id="CLU_046767_0_0_7"/>
<dbReference type="GO" id="GO:0046872">
    <property type="term" value="F:metal ion binding"/>
    <property type="evidence" value="ECO:0007669"/>
    <property type="project" value="UniProtKB-KW"/>
</dbReference>
<gene>
    <name evidence="2" type="ORF">SMGD1_2381</name>
</gene>
<accession>H1FZ20</accession>
<dbReference type="InterPro" id="IPR005502">
    <property type="entry name" value="Ribosyl_crysJ1"/>
</dbReference>
<dbReference type="eggNOG" id="COG1397">
    <property type="taxonomic scope" value="Bacteria"/>
</dbReference>
<dbReference type="AlphaFoldDB" id="B6BP16"/>
<name>B6BP16_SULGG</name>
<dbReference type="RefSeq" id="WP_008340216.1">
    <property type="nucleotide sequence ID" value="NZ_AFRZ01000001.1"/>
</dbReference>
<evidence type="ECO:0000313" key="3">
    <source>
        <dbReference type="Proteomes" id="UP000006431"/>
    </source>
</evidence>
<evidence type="ECO:0000256" key="1">
    <source>
        <dbReference type="PIRSR" id="PIRSR605502-1"/>
    </source>
</evidence>
<keyword evidence="1" id="KW-0479">Metal-binding</keyword>
<dbReference type="Gene3D" id="1.10.4080.10">
    <property type="entry name" value="ADP-ribosylation/Crystallin J1"/>
    <property type="match status" value="1"/>
</dbReference>
<dbReference type="PATRIC" id="fig|929558.5.peg.2371"/>
<comment type="cofactor">
    <cofactor evidence="1">
        <name>Mg(2+)</name>
        <dbReference type="ChEBI" id="CHEBI:18420"/>
    </cofactor>
    <text evidence="1">Binds 2 magnesium ions per subunit.</text>
</comment>
<dbReference type="EMBL" id="AFRZ01000001">
    <property type="protein sequence ID" value="EHP30904.1"/>
    <property type="molecule type" value="Genomic_DNA"/>
</dbReference>
<evidence type="ECO:0000313" key="2">
    <source>
        <dbReference type="EMBL" id="EHP30904.1"/>
    </source>
</evidence>
<keyword evidence="1" id="KW-0460">Magnesium</keyword>
<evidence type="ECO:0008006" key="4">
    <source>
        <dbReference type="Google" id="ProtNLM"/>
    </source>
</evidence>
<comment type="caution">
    <text evidence="2">The sequence shown here is derived from an EMBL/GenBank/DDBJ whole genome shotgun (WGS) entry which is preliminary data.</text>
</comment>
<accession>B6BP16</accession>
<reference evidence="2 3" key="1">
    <citation type="journal article" date="2012" name="Proc. Natl. Acad. Sci. U.S.A.">
        <title>Genome and physiology of a model Epsilonproteobacterium responsible for sulfide detoxification in marine oxygen depletion zones.</title>
        <authorList>
            <person name="Grote J."/>
            <person name="Schott T."/>
            <person name="Bruckner C.G."/>
            <person name="Glockner F.O."/>
            <person name="Jost G."/>
            <person name="Teeling H."/>
            <person name="Labrenz M."/>
            <person name="Jurgens K."/>
        </authorList>
    </citation>
    <scope>NUCLEOTIDE SEQUENCE [LARGE SCALE GENOMIC DNA]</scope>
    <source>
        <strain evidence="2 3">GD1</strain>
    </source>
</reference>
<dbReference type="OrthoDB" id="5297797at2"/>
<feature type="binding site" evidence="1">
    <location>
        <position position="362"/>
    </location>
    <ligand>
        <name>Mg(2+)</name>
        <dbReference type="ChEBI" id="CHEBI:18420"/>
        <label>1</label>
    </ligand>
</feature>
<organism evidence="2 3">
    <name type="scientific">Sulfurimonas gotlandica (strain DSM 19862 / JCM 16533 / GD1)</name>
    <dbReference type="NCBI Taxonomy" id="929558"/>
    <lineage>
        <taxon>Bacteria</taxon>
        <taxon>Pseudomonadati</taxon>
        <taxon>Campylobacterota</taxon>
        <taxon>Epsilonproteobacteria</taxon>
        <taxon>Campylobacterales</taxon>
        <taxon>Sulfurimonadaceae</taxon>
        <taxon>Sulfurimonas</taxon>
    </lineage>
</organism>
<dbReference type="Proteomes" id="UP000006431">
    <property type="component" value="Unassembled WGS sequence"/>
</dbReference>
<protein>
    <recommendedName>
        <fullName evidence="4">ADP-ribosylation/Crystallin J1</fullName>
    </recommendedName>
</protein>
<dbReference type="Pfam" id="PF03747">
    <property type="entry name" value="ADP_ribosyl_GH"/>
    <property type="match status" value="1"/>
</dbReference>
<proteinExistence type="predicted"/>
<dbReference type="STRING" id="929558.SMGD1_2381"/>
<dbReference type="InterPro" id="IPR036705">
    <property type="entry name" value="Ribosyl_crysJ1_sf"/>
</dbReference>
<keyword evidence="3" id="KW-1185">Reference proteome</keyword>
<sequence length="408" mass="46295">MKNSIKLQNALWGLFIADSISMPVHWYYKREYIKNEYGAITGYNKASHPHPESFMVGNTYLPDVEMAKKMDRPFDILHEHINFYKTSYSDLKIDLKVHEGEHKNPMPLLNERYHYHHGLEAGDNTLGANLVRVLLRSIIKNGEYHQDIFLDEFISFMTTPGKNKDAYSEIYVRDWFENYTKGIAPELCANSQHHRWSIGSHGGVIRPLILALTAKSSYDGVGIAVDHQNLTHRSQNISSALSQLVPLLFDLINDEAPMDALNSTTKDIALVKIHGSELSKKYADAMGPGNIPKDDMWKIHTEFTNERLSEILPDATDENIITTRFATACYPEHGVPLIMYFLHKNNFDFKKSILDNANAGGDNVHRGMILGALAGASCEEIPEDLKTGLKEYENIKNEIDEFVKIISQ</sequence>
<dbReference type="SUPFAM" id="SSF101478">
    <property type="entry name" value="ADP-ribosylglycohydrolase"/>
    <property type="match status" value="1"/>
</dbReference>